<evidence type="ECO:0000313" key="5">
    <source>
        <dbReference type="Proteomes" id="UP001204579"/>
    </source>
</evidence>
<dbReference type="Gene3D" id="3.30.1150.10">
    <property type="match status" value="1"/>
</dbReference>
<reference evidence="4 5" key="1">
    <citation type="submission" date="2022-08" db="EMBL/GenBank/DDBJ databases">
        <authorList>
            <person name="Zeman M."/>
            <person name="Kubasova T."/>
        </authorList>
    </citation>
    <scope>NUCLEOTIDE SEQUENCE [LARGE SCALE GENOMIC DNA]</scope>
    <source>
        <strain evidence="4 5">ET62</strain>
    </source>
</reference>
<evidence type="ECO:0000259" key="3">
    <source>
        <dbReference type="Pfam" id="PF03544"/>
    </source>
</evidence>
<dbReference type="PANTHER" id="PTHR33446:SF2">
    <property type="entry name" value="PROTEIN TONB"/>
    <property type="match status" value="1"/>
</dbReference>
<feature type="signal peptide" evidence="2">
    <location>
        <begin position="1"/>
        <end position="24"/>
    </location>
</feature>
<dbReference type="SUPFAM" id="SSF49464">
    <property type="entry name" value="Carboxypeptidase regulatory domain-like"/>
    <property type="match status" value="1"/>
</dbReference>
<dbReference type="Proteomes" id="UP001204579">
    <property type="component" value="Unassembled WGS sequence"/>
</dbReference>
<feature type="compositionally biased region" description="Polar residues" evidence="1">
    <location>
        <begin position="363"/>
        <end position="382"/>
    </location>
</feature>
<feature type="domain" description="TonB C-terminal" evidence="3">
    <location>
        <begin position="246"/>
        <end position="313"/>
    </location>
</feature>
<proteinExistence type="predicted"/>
<feature type="compositionally biased region" description="Polar residues" evidence="1">
    <location>
        <begin position="339"/>
        <end position="350"/>
    </location>
</feature>
<dbReference type="SUPFAM" id="SSF74653">
    <property type="entry name" value="TolA/TonB C-terminal domain"/>
    <property type="match status" value="1"/>
</dbReference>
<dbReference type="GO" id="GO:0098797">
    <property type="term" value="C:plasma membrane protein complex"/>
    <property type="evidence" value="ECO:0007669"/>
    <property type="project" value="TreeGrafter"/>
</dbReference>
<keyword evidence="4" id="KW-0645">Protease</keyword>
<dbReference type="GO" id="GO:0004180">
    <property type="term" value="F:carboxypeptidase activity"/>
    <property type="evidence" value="ECO:0007669"/>
    <property type="project" value="UniProtKB-KW"/>
</dbReference>
<sequence length="431" mass="47648">MTFNLKYILSILGFICCICLQLTAALPFPQQPESAPKRHFKITVQNSGKQPQKGMILRIWGEQDEFTSNEQGVFDFEAECPEESSRSASLYFPENPSRSAYTFQLQTTTSDTILVVDGEQDILSFRQSNTLFPIQGIVKDQSGNPLAKAQISIQGTGRRTQTNASGNFTIQADYNHPIVIRANGMKNQTLNIQYFLTNPEIEKAIYMQPQNTYQVYTTVEKMPEFPGGMKAFQQYVRKNLPQQNQVKEKGVVIIQFIVEKDGSISSPTIARGFKAELDTLSLNLVSNMPKWIPGEADNGNKVRCKYSVPIQFKPKEPEAPKKVAPKKPVAQPVKPVQDSLAQDTLVSSKPQEAIKPMPADSLKTLSPTEAETVKPVTSTDSIPGTVPEQELIPAPGDSLTHPVLPPGKESPADTRQTQGNDTIPPVKKVSE</sequence>
<protein>
    <submittedName>
        <fullName evidence="4">Carboxypeptidase regulatory-like domain-containing protein</fullName>
    </submittedName>
</protein>
<keyword evidence="5" id="KW-1185">Reference proteome</keyword>
<dbReference type="Gene3D" id="2.60.40.1120">
    <property type="entry name" value="Carboxypeptidase-like, regulatory domain"/>
    <property type="match status" value="1"/>
</dbReference>
<dbReference type="InterPro" id="IPR051045">
    <property type="entry name" value="TonB-dependent_transducer"/>
</dbReference>
<comment type="caution">
    <text evidence="4">The sequence shown here is derived from an EMBL/GenBank/DDBJ whole genome shotgun (WGS) entry which is preliminary data.</text>
</comment>
<dbReference type="EMBL" id="JANRHJ010000003">
    <property type="protein sequence ID" value="MCR8873113.1"/>
    <property type="molecule type" value="Genomic_DNA"/>
</dbReference>
<evidence type="ECO:0000256" key="1">
    <source>
        <dbReference type="SAM" id="MobiDB-lite"/>
    </source>
</evidence>
<dbReference type="RefSeq" id="WP_258335430.1">
    <property type="nucleotide sequence ID" value="NZ_JANRHJ010000003.1"/>
</dbReference>
<dbReference type="InterPro" id="IPR037682">
    <property type="entry name" value="TonB_C"/>
</dbReference>
<feature type="region of interest" description="Disordered" evidence="1">
    <location>
        <begin position="317"/>
        <end position="431"/>
    </location>
</feature>
<dbReference type="GO" id="GO:0055085">
    <property type="term" value="P:transmembrane transport"/>
    <property type="evidence" value="ECO:0007669"/>
    <property type="project" value="InterPro"/>
</dbReference>
<dbReference type="PANTHER" id="PTHR33446">
    <property type="entry name" value="PROTEIN TONB-RELATED"/>
    <property type="match status" value="1"/>
</dbReference>
<organism evidence="4 5">
    <name type="scientific">Phocaeicola barnesiae</name>
    <dbReference type="NCBI Taxonomy" id="376804"/>
    <lineage>
        <taxon>Bacteria</taxon>
        <taxon>Pseudomonadati</taxon>
        <taxon>Bacteroidota</taxon>
        <taxon>Bacteroidia</taxon>
        <taxon>Bacteroidales</taxon>
        <taxon>Bacteroidaceae</taxon>
        <taxon>Phocaeicola</taxon>
    </lineage>
</organism>
<feature type="compositionally biased region" description="Low complexity" evidence="1">
    <location>
        <begin position="326"/>
        <end position="337"/>
    </location>
</feature>
<feature type="chain" id="PRO_5043711598" evidence="2">
    <location>
        <begin position="25"/>
        <end position="431"/>
    </location>
</feature>
<dbReference type="AlphaFoldDB" id="A0AAW5N5U1"/>
<dbReference type="Pfam" id="PF13715">
    <property type="entry name" value="CarbopepD_reg_2"/>
    <property type="match status" value="1"/>
</dbReference>
<gene>
    <name evidence="4" type="ORF">NW209_03590</name>
</gene>
<dbReference type="Pfam" id="PF03544">
    <property type="entry name" value="TonB_C"/>
    <property type="match status" value="1"/>
</dbReference>
<evidence type="ECO:0000313" key="4">
    <source>
        <dbReference type="EMBL" id="MCR8873113.1"/>
    </source>
</evidence>
<keyword evidence="4" id="KW-0121">Carboxypeptidase</keyword>
<keyword evidence="4" id="KW-0378">Hydrolase</keyword>
<evidence type="ECO:0000256" key="2">
    <source>
        <dbReference type="SAM" id="SignalP"/>
    </source>
</evidence>
<name>A0AAW5N5U1_9BACT</name>
<dbReference type="InterPro" id="IPR008969">
    <property type="entry name" value="CarboxyPept-like_regulatory"/>
</dbReference>
<keyword evidence="2" id="KW-0732">Signal</keyword>
<accession>A0AAW5N5U1</accession>
<dbReference type="GO" id="GO:0031992">
    <property type="term" value="F:energy transducer activity"/>
    <property type="evidence" value="ECO:0007669"/>
    <property type="project" value="TreeGrafter"/>
</dbReference>